<dbReference type="AlphaFoldDB" id="A0AAW1D5U6"/>
<organism evidence="2 3">
    <name type="scientific">Rhynocoris fuscipes</name>
    <dbReference type="NCBI Taxonomy" id="488301"/>
    <lineage>
        <taxon>Eukaryota</taxon>
        <taxon>Metazoa</taxon>
        <taxon>Ecdysozoa</taxon>
        <taxon>Arthropoda</taxon>
        <taxon>Hexapoda</taxon>
        <taxon>Insecta</taxon>
        <taxon>Pterygota</taxon>
        <taxon>Neoptera</taxon>
        <taxon>Paraneoptera</taxon>
        <taxon>Hemiptera</taxon>
        <taxon>Heteroptera</taxon>
        <taxon>Panheteroptera</taxon>
        <taxon>Cimicomorpha</taxon>
        <taxon>Reduviidae</taxon>
        <taxon>Harpactorinae</taxon>
        <taxon>Harpactorini</taxon>
        <taxon>Rhynocoris</taxon>
    </lineage>
</organism>
<evidence type="ECO:0000256" key="1">
    <source>
        <dbReference type="SAM" id="MobiDB-lite"/>
    </source>
</evidence>
<protein>
    <submittedName>
        <fullName evidence="2">Uncharacterized protein</fullName>
    </submittedName>
</protein>
<feature type="compositionally biased region" description="Polar residues" evidence="1">
    <location>
        <begin position="191"/>
        <end position="205"/>
    </location>
</feature>
<keyword evidence="3" id="KW-1185">Reference proteome</keyword>
<comment type="caution">
    <text evidence="2">The sequence shown here is derived from an EMBL/GenBank/DDBJ whole genome shotgun (WGS) entry which is preliminary data.</text>
</comment>
<feature type="compositionally biased region" description="Low complexity" evidence="1">
    <location>
        <begin position="159"/>
        <end position="177"/>
    </location>
</feature>
<feature type="region of interest" description="Disordered" evidence="1">
    <location>
        <begin position="227"/>
        <end position="248"/>
    </location>
</feature>
<feature type="region of interest" description="Disordered" evidence="1">
    <location>
        <begin position="25"/>
        <end position="78"/>
    </location>
</feature>
<feature type="compositionally biased region" description="Basic residues" evidence="1">
    <location>
        <begin position="178"/>
        <end position="188"/>
    </location>
</feature>
<proteinExistence type="predicted"/>
<sequence>MCPAPAPLHLERYIGSCLISAGYHHHHHHHHNNSNNFLKKESQHTRYRRYTPQSHCHQNSEYCTPGNGNISTTNGGPSVTSYPRTWTTAGLPLISMSPASPRRAAINNKDKQQDERSPLSRLAIHTQGAPLIQAGRQQTRIIKQNGKQPKKEKDQKDFSSVVSDESSGNSENSLPRIIKPRKRRKKDRKPQQANGTVQSTQTSTEAALQETAIVTLKPYTPLCQDFTPQNKTNNSTVTNNNNNNEQHNEEGSINKILNELPIDESINARCQCRYCDPINLTWDVDQRCYSPYLTPPASYSPSSSQDWDLDSRESSLEVSSEIITSPNGHRDIEIKFFSASPQATKNVQPVRQISVTPPWQN</sequence>
<reference evidence="2 3" key="1">
    <citation type="submission" date="2022-12" db="EMBL/GenBank/DDBJ databases">
        <title>Chromosome-level genome assembly of true bugs.</title>
        <authorList>
            <person name="Ma L."/>
            <person name="Li H."/>
        </authorList>
    </citation>
    <scope>NUCLEOTIDE SEQUENCE [LARGE SCALE GENOMIC DNA]</scope>
    <source>
        <strain evidence="2">Lab_2022b</strain>
    </source>
</reference>
<dbReference type="EMBL" id="JAPXFL010000006">
    <property type="protein sequence ID" value="KAK9505862.1"/>
    <property type="molecule type" value="Genomic_DNA"/>
</dbReference>
<accession>A0AAW1D5U6</accession>
<feature type="region of interest" description="Disordered" evidence="1">
    <location>
        <begin position="144"/>
        <end position="205"/>
    </location>
</feature>
<dbReference type="Proteomes" id="UP001461498">
    <property type="component" value="Unassembled WGS sequence"/>
</dbReference>
<gene>
    <name evidence="2" type="ORF">O3M35_009834</name>
</gene>
<feature type="compositionally biased region" description="Low complexity" evidence="1">
    <location>
        <begin position="230"/>
        <end position="245"/>
    </location>
</feature>
<evidence type="ECO:0000313" key="3">
    <source>
        <dbReference type="Proteomes" id="UP001461498"/>
    </source>
</evidence>
<feature type="compositionally biased region" description="Polar residues" evidence="1">
    <location>
        <begin position="51"/>
        <end position="78"/>
    </location>
</feature>
<evidence type="ECO:0000313" key="2">
    <source>
        <dbReference type="EMBL" id="KAK9505862.1"/>
    </source>
</evidence>
<name>A0AAW1D5U6_9HEMI</name>